<evidence type="ECO:0000256" key="5">
    <source>
        <dbReference type="ARBA" id="ARBA00038359"/>
    </source>
</evidence>
<dbReference type="GO" id="GO:0016020">
    <property type="term" value="C:membrane"/>
    <property type="evidence" value="ECO:0007669"/>
    <property type="project" value="UniProtKB-SubCell"/>
</dbReference>
<keyword evidence="10" id="KW-1185">Reference proteome</keyword>
<dbReference type="OrthoDB" id="4682787at2759"/>
<comment type="subcellular location">
    <subcellularLocation>
        <location evidence="1">Membrane</location>
        <topology evidence="1">Multi-pass membrane protein</topology>
    </subcellularLocation>
</comment>
<dbReference type="Pfam" id="PF20684">
    <property type="entry name" value="Fung_rhodopsin"/>
    <property type="match status" value="1"/>
</dbReference>
<feature type="region of interest" description="Disordered" evidence="6">
    <location>
        <begin position="318"/>
        <end position="347"/>
    </location>
</feature>
<organism evidence="9 10">
    <name type="scientific">Curvularia kusanoi</name>
    <name type="common">Cochliobolus kusanoi</name>
    <dbReference type="NCBI Taxonomy" id="90978"/>
    <lineage>
        <taxon>Eukaryota</taxon>
        <taxon>Fungi</taxon>
        <taxon>Dikarya</taxon>
        <taxon>Ascomycota</taxon>
        <taxon>Pezizomycotina</taxon>
        <taxon>Dothideomycetes</taxon>
        <taxon>Pleosporomycetidae</taxon>
        <taxon>Pleosporales</taxon>
        <taxon>Pleosporineae</taxon>
        <taxon>Pleosporaceae</taxon>
        <taxon>Curvularia</taxon>
    </lineage>
</organism>
<evidence type="ECO:0000256" key="3">
    <source>
        <dbReference type="ARBA" id="ARBA00022989"/>
    </source>
</evidence>
<feature type="compositionally biased region" description="Polar residues" evidence="6">
    <location>
        <begin position="326"/>
        <end position="336"/>
    </location>
</feature>
<evidence type="ECO:0000256" key="1">
    <source>
        <dbReference type="ARBA" id="ARBA00004141"/>
    </source>
</evidence>
<comment type="similarity">
    <text evidence="5">Belongs to the SAT4 family.</text>
</comment>
<feature type="compositionally biased region" description="Basic and acidic residues" evidence="6">
    <location>
        <begin position="361"/>
        <end position="378"/>
    </location>
</feature>
<evidence type="ECO:0000256" key="6">
    <source>
        <dbReference type="SAM" id="MobiDB-lite"/>
    </source>
</evidence>
<feature type="transmembrane region" description="Helical" evidence="7">
    <location>
        <begin position="36"/>
        <end position="54"/>
    </location>
</feature>
<feature type="transmembrane region" description="Helical" evidence="7">
    <location>
        <begin position="233"/>
        <end position="253"/>
    </location>
</feature>
<keyword evidence="3 7" id="KW-1133">Transmembrane helix</keyword>
<keyword evidence="2 7" id="KW-0812">Transmembrane</keyword>
<gene>
    <name evidence="9" type="ORF">E8E13_005492</name>
</gene>
<dbReference type="Proteomes" id="UP000801428">
    <property type="component" value="Unassembled WGS sequence"/>
</dbReference>
<accession>A0A9P4WA10</accession>
<feature type="region of interest" description="Disordered" evidence="6">
    <location>
        <begin position="361"/>
        <end position="406"/>
    </location>
</feature>
<dbReference type="PANTHER" id="PTHR33048">
    <property type="entry name" value="PTH11-LIKE INTEGRAL MEMBRANE PROTEIN (AFU_ORTHOLOGUE AFUA_5G11245)"/>
    <property type="match status" value="1"/>
</dbReference>
<dbReference type="AlphaFoldDB" id="A0A9P4WA10"/>
<proteinExistence type="inferred from homology"/>
<feature type="domain" description="Rhodopsin" evidence="8">
    <location>
        <begin position="50"/>
        <end position="292"/>
    </location>
</feature>
<dbReference type="InterPro" id="IPR052337">
    <property type="entry name" value="SAT4-like"/>
</dbReference>
<evidence type="ECO:0000313" key="9">
    <source>
        <dbReference type="EMBL" id="KAF3001323.1"/>
    </source>
</evidence>
<dbReference type="PANTHER" id="PTHR33048:SF47">
    <property type="entry name" value="INTEGRAL MEMBRANE PROTEIN-RELATED"/>
    <property type="match status" value="1"/>
</dbReference>
<dbReference type="InterPro" id="IPR049326">
    <property type="entry name" value="Rhodopsin_dom_fungi"/>
</dbReference>
<name>A0A9P4WA10_CURKU</name>
<evidence type="ECO:0000256" key="7">
    <source>
        <dbReference type="SAM" id="Phobius"/>
    </source>
</evidence>
<protein>
    <recommendedName>
        <fullName evidence="8">Rhodopsin domain-containing protein</fullName>
    </recommendedName>
</protein>
<comment type="caution">
    <text evidence="9">The sequence shown here is derived from an EMBL/GenBank/DDBJ whole genome shotgun (WGS) entry which is preliminary data.</text>
</comment>
<feature type="transmembrane region" description="Helical" evidence="7">
    <location>
        <begin position="151"/>
        <end position="174"/>
    </location>
</feature>
<feature type="transmembrane region" description="Helical" evidence="7">
    <location>
        <begin position="66"/>
        <end position="89"/>
    </location>
</feature>
<sequence length="406" mass="44991">MKSSVMDAILDGPALAPPPGVTPNFEDPDNLAHPELAVLQLIIATVVVGMRTYTKLGVLRKMQAEDYWLIVALFCFIGFHGIVFMLEAMPMGVHQWDLTVRKALEISRLFHISVAIYALIVIPLKVSLILQIRRIFMPHDRSIRERPTSLWIIDGFLALNVMFYVALFLFQFLACRPLAHAWNPLIPGTCVADKLVVHIVSASINTASDLIIITMPQPVIWSLTLSKKRKWGLSAVFLLGGLACVASAVRLHYAVELYYSTDLTYQAALMGKWAEPELTFGFLAACLPVSPAFIKHVRRTSLGLKIRGLWTSSPLSEAKSAATPYDGSNSRQVRTIGSNGKGKEKGSKIMKVVEMDIEFEELTRETKDEMGPAQERSRASSAEGDEELGIETRTVRQKASVGPLRD</sequence>
<keyword evidence="4 7" id="KW-0472">Membrane</keyword>
<dbReference type="EMBL" id="SWKU01000013">
    <property type="protein sequence ID" value="KAF3001323.1"/>
    <property type="molecule type" value="Genomic_DNA"/>
</dbReference>
<evidence type="ECO:0000256" key="4">
    <source>
        <dbReference type="ARBA" id="ARBA00023136"/>
    </source>
</evidence>
<evidence type="ECO:0000256" key="2">
    <source>
        <dbReference type="ARBA" id="ARBA00022692"/>
    </source>
</evidence>
<evidence type="ECO:0000259" key="8">
    <source>
        <dbReference type="Pfam" id="PF20684"/>
    </source>
</evidence>
<feature type="transmembrane region" description="Helical" evidence="7">
    <location>
        <begin position="109"/>
        <end position="130"/>
    </location>
</feature>
<reference evidence="9" key="1">
    <citation type="submission" date="2019-04" db="EMBL/GenBank/DDBJ databases">
        <title>Sequencing of skin fungus with MAO and IRED activity.</title>
        <authorList>
            <person name="Marsaioli A.J."/>
            <person name="Bonatto J.M.C."/>
            <person name="Reis Junior O."/>
        </authorList>
    </citation>
    <scope>NUCLEOTIDE SEQUENCE</scope>
    <source>
        <strain evidence="9">30M1</strain>
    </source>
</reference>
<evidence type="ECO:0000313" key="10">
    <source>
        <dbReference type="Proteomes" id="UP000801428"/>
    </source>
</evidence>